<evidence type="ECO:0000256" key="5">
    <source>
        <dbReference type="ARBA" id="ARBA00023015"/>
    </source>
</evidence>
<feature type="compositionally biased region" description="Low complexity" evidence="10">
    <location>
        <begin position="1650"/>
        <end position="1669"/>
    </location>
</feature>
<dbReference type="GO" id="GO:0016592">
    <property type="term" value="C:mediator complex"/>
    <property type="evidence" value="ECO:0007669"/>
    <property type="project" value="InterPro"/>
</dbReference>
<comment type="subcellular location">
    <subcellularLocation>
        <location evidence="1">Nucleus</location>
    </subcellularLocation>
</comment>
<feature type="compositionally biased region" description="Gly residues" evidence="10">
    <location>
        <begin position="2146"/>
        <end position="2155"/>
    </location>
</feature>
<feature type="region of interest" description="Disordered" evidence="10">
    <location>
        <begin position="1"/>
        <end position="182"/>
    </location>
</feature>
<feature type="compositionally biased region" description="Low complexity" evidence="10">
    <location>
        <begin position="2005"/>
        <end position="2017"/>
    </location>
</feature>
<feature type="compositionally biased region" description="Polar residues" evidence="10">
    <location>
        <begin position="77"/>
        <end position="86"/>
    </location>
</feature>
<evidence type="ECO:0000256" key="9">
    <source>
        <dbReference type="ARBA" id="ARBA00032010"/>
    </source>
</evidence>
<feature type="region of interest" description="Disordered" evidence="10">
    <location>
        <begin position="1951"/>
        <end position="1977"/>
    </location>
</feature>
<keyword evidence="5" id="KW-0805">Transcription regulation</keyword>
<feature type="region of interest" description="Disordered" evidence="10">
    <location>
        <begin position="1525"/>
        <end position="1546"/>
    </location>
</feature>
<comment type="similarity">
    <text evidence="2">Belongs to the Mediator complex subunit 12 family.</text>
</comment>
<feature type="compositionally biased region" description="Low complexity" evidence="10">
    <location>
        <begin position="87"/>
        <end position="107"/>
    </location>
</feature>
<evidence type="ECO:0000259" key="11">
    <source>
        <dbReference type="SMART" id="SM01281"/>
    </source>
</evidence>
<dbReference type="STRING" id="1314771.A0A197JHE2"/>
<feature type="compositionally biased region" description="Low complexity" evidence="10">
    <location>
        <begin position="1954"/>
        <end position="1974"/>
    </location>
</feature>
<dbReference type="PANTHER" id="PTHR46567">
    <property type="entry name" value="MEDIATOR OF RNA POLYMERASE II TRANSCRIPTION SUBUNIT 12"/>
    <property type="match status" value="1"/>
</dbReference>
<dbReference type="Proteomes" id="UP000078512">
    <property type="component" value="Unassembled WGS sequence"/>
</dbReference>
<protein>
    <recommendedName>
        <fullName evidence="3">Mediator of RNA polymerase II transcription subunit 12</fullName>
    </recommendedName>
    <alternativeName>
        <fullName evidence="9">Mediator complex subunit 12</fullName>
    </alternativeName>
</protein>
<feature type="compositionally biased region" description="Basic and acidic residues" evidence="10">
    <location>
        <begin position="1490"/>
        <end position="1504"/>
    </location>
</feature>
<dbReference type="Pfam" id="PF09497">
    <property type="entry name" value="Med12"/>
    <property type="match status" value="1"/>
</dbReference>
<evidence type="ECO:0000256" key="8">
    <source>
        <dbReference type="ARBA" id="ARBA00023242"/>
    </source>
</evidence>
<proteinExistence type="inferred from homology"/>
<feature type="compositionally biased region" description="Low complexity" evidence="10">
    <location>
        <begin position="119"/>
        <end position="138"/>
    </location>
</feature>
<feature type="compositionally biased region" description="Gly residues" evidence="10">
    <location>
        <begin position="23"/>
        <end position="32"/>
    </location>
</feature>
<feature type="region of interest" description="Disordered" evidence="10">
    <location>
        <begin position="2130"/>
        <end position="2199"/>
    </location>
</feature>
<keyword evidence="6" id="KW-0010">Activator</keyword>
<evidence type="ECO:0000256" key="2">
    <source>
        <dbReference type="ARBA" id="ARBA00010289"/>
    </source>
</evidence>
<feature type="region of interest" description="Disordered" evidence="10">
    <location>
        <begin position="2346"/>
        <end position="2383"/>
    </location>
</feature>
<evidence type="ECO:0000256" key="1">
    <source>
        <dbReference type="ARBA" id="ARBA00004123"/>
    </source>
</evidence>
<organism evidence="12 13">
    <name type="scientific">Linnemannia elongata AG-77</name>
    <dbReference type="NCBI Taxonomy" id="1314771"/>
    <lineage>
        <taxon>Eukaryota</taxon>
        <taxon>Fungi</taxon>
        <taxon>Fungi incertae sedis</taxon>
        <taxon>Mucoromycota</taxon>
        <taxon>Mortierellomycotina</taxon>
        <taxon>Mortierellomycetes</taxon>
        <taxon>Mortierellales</taxon>
        <taxon>Mortierellaceae</taxon>
        <taxon>Linnemannia</taxon>
    </lineage>
</organism>
<accession>A0A197JHE2</accession>
<dbReference type="SMART" id="SM01281">
    <property type="entry name" value="Med12"/>
    <property type="match status" value="1"/>
</dbReference>
<keyword evidence="13" id="KW-1185">Reference proteome</keyword>
<dbReference type="EMBL" id="KV442108">
    <property type="protein sequence ID" value="OAQ23809.1"/>
    <property type="molecule type" value="Genomic_DNA"/>
</dbReference>
<feature type="region of interest" description="Disordered" evidence="10">
    <location>
        <begin position="2590"/>
        <end position="2621"/>
    </location>
</feature>
<dbReference type="InterPro" id="IPR019035">
    <property type="entry name" value="Mediator_Med12"/>
</dbReference>
<sequence>MSKFPGHTNHPRGAFPQYPPGSGPGQGQGGQSGQINNGLGQGPPMPGRMGFNTGRVTGPPSMGYHSGNQGQGGYSGAFTTSSGMPYNNNMGNNNMNMNNNNLNATNNSQMPYGHASQVSTPTHSPYASSPSSSAHPNSGKSQSSLPLRRYILLPPPRKRKLHKTSDLGFPGVFPQKPGQDEDQMTHSNVKTGYIDKGIIQNETVSAQGILADRLQDPKKQHDLGAFMVQVLKKRQESSKIAGPSTFRPPNRATLNDQKKEQWLSDLSGTTPLRRLSKSVPHGFKAEKLLEALAQRQVPMLRATWYIKIVALSEMQAQRNRPSISQSQYSTEWTAIVSMFLKKQLLEINPHSPSKPAPTALNASSGSQNFKPWTSEEAKERWEAKWRYSVMLTKWQYNEGLLDHRHFLRATVEQLSSLCFEQIALLLSLIAMFLSEYARSRLLMRLLIEGLLNALQQLQRHPTYNQKLFRYSYLELELKRMLQSIFLSTPDMFVIPKAWTTHATLLQQVLLEDIQSSPHKPTSFPNVGSVLESHYNMIQARVRVFTHLNSTGTEPKIKGSRIGGNVEILDKVGPFSDLDEVAHEYFADFMDEDNGSSLPPSPSKSVFSPRSSSPFATPAGTSAASAFHHQDLAWKARVNTLCEWAITNSRYGHHRIFLVGTLLRLWRDSPNLAVHLSPLEKASRLQSALLEFLDSFNGTHHPLSQSDNSSHGHHQQQQHLDHHEQHLQHSSEDVLEAMARLFGNLIRDRLFSYQQYIQRLIARGDLQPNKRSQESTLRHLKYLQSFPLHQDAEAHHFNQRRVVLFGVDGEDDYDRECFETITAQIKTRLPYMFSTEAANMTVPIKDTPQDNQDLATPLPVQLTELIISASRFCQIRVTSQWLLEAVRLYVVKQIPIGEDNWRVMTSPGSSLLNGRQFATIVNVMEVASDFHSLYEMCIWLMEHTSDKTLLTYTVNLARKHYMVWAAMGVLTQFSQTILAKHYNLQGKNVLFKALPRFLALEAHNVPEDIRIELEGDLASLKTSIPAGATIPPQIQELQYVLKDPSPSAVSITASALHAKYGGLAHWPLRLFDGCIEALRKLDSTTRSQPDHSLNGFSSSAAAQEIVRASRIYAELLVEMAERVGNGCMDDVVHSWLRLHDIDWMTRVIGAEGHAEGTGASQPPIWFLSFMIQLVIQGFCSIDVLVQHMCADMLTKITDAVYPHGEDSHHQLHMEDVQLHQQPNASTLRLCSAIVHLLRLLLLEDASWNPRAHHAYGASHHVLSADHHPHRLGIQLTLAEIHALQTQRFSRLMTMQHTVRQGENRQNEDMQEAQDPSESEGYTSLQEQQMMLVQFQISRSLVWIESCLPLNHTVLHEIQEYRKDWALSADWLREKCLANVEGAYKIFLQTRQDQQSSIAGPESGFVKESANGSLQRHQEVVERKMMETFQMLVAESHESLLLLDTYGETSLTPSMIHQRTFRSIFLRVDRWIFDRCKVEFWLLLDTVMMERTGREKRSEGSGHSKDGVSAASRVSPSVTEGMMMMEGVTMTSGPGSSPLGDGTAGGSSGDSLQQLIHIFFQEFVLSERADKELLGRMLIGMRHDVVEEFIQYGYGLLAGHPSASFPQNVMIVQRPVESADYIRIVSNFHYVMEVLMGEGQPTVTLSLGGDEPSSQQAANAATPSASTPSATGFQPAATLTNSKRGSDCLQGLDATQLENRIGFAKNLLWQLKRFEERIKVFDVMHAIGCTFDEAAKVVQDNESGHGDMEDLLLTASLQKSDPQLVNSIQRQQRQRQQQQATASSIHLIDLRTSLSLRLRLLVPLLPVILQHPTSSACDLSTYLIRLTNLLVSSIVHGHGSEERLFEFCLDMVSCLMDEVLLLSGSLRGGVDELKSMRNDILNQLRTGLPQMTTSIPTVFASRIFRILPFQQHNVYFTSLRIGGDSGANTVGVGGIKAQHKEIQPRPWDWLEDCVGDVDQGQGQGSHAQQGQQSAQSPALGLALADSGSFSGLGNGDSTGGSGLLSGSASSFHGGSSSSLTGGGGGCHGGENLNDTSISLTLFGAKQVRKSTEGTTYQMQFQSGHGGGDDEQELLMVEEQQRPCEYNHSHQQQIWMLQHQRHQQQQQQLLLQQQQQEQLQQQLQQQQQLQRQQQQSQANADTPNVNGSSGVGGVGGVPMLGSRSSSSSGGIRSGSIPPLVRQQEPDPEQEEGQILGDDDLDMGWDITAPSLTPTLPATSIAIPATSGASMSPSILTGGGVSLMEDGELIEKMEDSEPLDMGQGASGAIASSIPVSITLPFVPVATAAPAAAVPAAKPPVPSKKKSSGNSKAARAAAATATATAAAAAAANANANANAAAAAAAAIANAPPVPTTTTAPAPTTTTKSRTGKGSRKGSKTQAAAATTAATVATEPMSVTSTSITVAPITSMAPGPSLQTTVGLPNAVTVTASLPPVQQQQQQQQQPMQFMPQGQAGQFQQAQPFGQLPLGFQGQQMRSVGGAGGGMQVPMSIALPGQPQQSGQMNSHQLMNAMRQGPNAMAMAMGMAGGTNAMSTGTTIGGIHVPMLSHQQLQQQPGQQQQQQPQYMDPSAFLATSGAAGNQVFGAGNPMNINLAHLGQPGGGGAGGGPRGANQHGGGGGQGGGFF</sequence>
<dbReference type="OrthoDB" id="20828at2759"/>
<feature type="region of interest" description="Disordered" evidence="10">
    <location>
        <begin position="593"/>
        <end position="619"/>
    </location>
</feature>
<feature type="compositionally biased region" description="Basic and acidic residues" evidence="10">
    <location>
        <begin position="718"/>
        <end position="728"/>
    </location>
</feature>
<evidence type="ECO:0000256" key="7">
    <source>
        <dbReference type="ARBA" id="ARBA00023163"/>
    </source>
</evidence>
<feature type="compositionally biased region" description="Gly residues" evidence="10">
    <location>
        <begin position="2594"/>
        <end position="2621"/>
    </location>
</feature>
<evidence type="ECO:0000256" key="10">
    <source>
        <dbReference type="SAM" id="MobiDB-lite"/>
    </source>
</evidence>
<dbReference type="PANTHER" id="PTHR46567:SF1">
    <property type="entry name" value="MEDIATOR OF RNA POLYMERASE II TRANSCRIPTION SUBUNIT 12"/>
    <property type="match status" value="1"/>
</dbReference>
<keyword evidence="4" id="KW-0678">Repressor</keyword>
<feature type="compositionally biased region" description="Low complexity" evidence="10">
    <location>
        <begin position="2346"/>
        <end position="2363"/>
    </location>
</feature>
<feature type="compositionally biased region" description="Acidic residues" evidence="10">
    <location>
        <begin position="1307"/>
        <end position="1316"/>
    </location>
</feature>
<dbReference type="Pfam" id="PF12145">
    <property type="entry name" value="Med12-LCEWAV"/>
    <property type="match status" value="1"/>
</dbReference>
<feature type="domain" description="Mediator complex subunit Med12" evidence="11">
    <location>
        <begin position="245"/>
        <end position="307"/>
    </location>
</feature>
<feature type="region of interest" description="Disordered" evidence="10">
    <location>
        <begin position="700"/>
        <end position="728"/>
    </location>
</feature>
<feature type="region of interest" description="Disordered" evidence="10">
    <location>
        <begin position="1298"/>
        <end position="1321"/>
    </location>
</feature>
<reference evidence="12 13" key="1">
    <citation type="submission" date="2016-05" db="EMBL/GenBank/DDBJ databases">
        <title>Genome sequencing reveals origins of a unique bacterial endosymbiosis in the earliest lineages of terrestrial Fungi.</title>
        <authorList>
            <consortium name="DOE Joint Genome Institute"/>
            <person name="Uehling J."/>
            <person name="Gryganskyi A."/>
            <person name="Hameed K."/>
            <person name="Tschaplinski T."/>
            <person name="Misztal P."/>
            <person name="Wu S."/>
            <person name="Desiro A."/>
            <person name="Vande Pol N."/>
            <person name="Du Z.-Y."/>
            <person name="Zienkiewicz A."/>
            <person name="Zienkiewicz K."/>
            <person name="Morin E."/>
            <person name="Tisserant E."/>
            <person name="Splivallo R."/>
            <person name="Hainaut M."/>
            <person name="Henrissat B."/>
            <person name="Ohm R."/>
            <person name="Kuo A."/>
            <person name="Yan J."/>
            <person name="Lipzen A."/>
            <person name="Nolan M."/>
            <person name="Labutti K."/>
            <person name="Barry K."/>
            <person name="Goldstein A."/>
            <person name="Labbe J."/>
            <person name="Schadt C."/>
            <person name="Tuskan G."/>
            <person name="Grigoriev I."/>
            <person name="Martin F."/>
            <person name="Vilgalys R."/>
            <person name="Bonito G."/>
        </authorList>
    </citation>
    <scope>NUCLEOTIDE SEQUENCE [LARGE SCALE GENOMIC DNA]</scope>
    <source>
        <strain evidence="12 13">AG-77</strain>
    </source>
</reference>
<feature type="compositionally biased region" description="Basic residues" evidence="10">
    <location>
        <begin position="2364"/>
        <end position="2373"/>
    </location>
</feature>
<evidence type="ECO:0000256" key="6">
    <source>
        <dbReference type="ARBA" id="ARBA00023159"/>
    </source>
</evidence>
<feature type="region of interest" description="Disordered" evidence="10">
    <location>
        <begin position="1643"/>
        <end position="1677"/>
    </location>
</feature>
<dbReference type="GO" id="GO:0006357">
    <property type="term" value="P:regulation of transcription by RNA polymerase II"/>
    <property type="evidence" value="ECO:0007669"/>
    <property type="project" value="InterPro"/>
</dbReference>
<evidence type="ECO:0000256" key="3">
    <source>
        <dbReference type="ARBA" id="ARBA00019622"/>
    </source>
</evidence>
<feature type="region of interest" description="Disordered" evidence="10">
    <location>
        <begin position="1490"/>
        <end position="1513"/>
    </location>
</feature>
<name>A0A197JHE2_9FUNG</name>
<evidence type="ECO:0000313" key="12">
    <source>
        <dbReference type="EMBL" id="OAQ23809.1"/>
    </source>
</evidence>
<feature type="compositionally biased region" description="Low complexity" evidence="10">
    <location>
        <begin position="2158"/>
        <end position="2173"/>
    </location>
</feature>
<feature type="region of interest" description="Disordered" evidence="10">
    <location>
        <begin position="2005"/>
        <end position="2025"/>
    </location>
</feature>
<feature type="compositionally biased region" description="Low complexity" evidence="10">
    <location>
        <begin position="602"/>
        <end position="613"/>
    </location>
</feature>
<feature type="region of interest" description="Disordered" evidence="10">
    <location>
        <begin position="2288"/>
        <end position="2307"/>
    </location>
</feature>
<keyword evidence="7" id="KW-0804">Transcription</keyword>
<evidence type="ECO:0000256" key="4">
    <source>
        <dbReference type="ARBA" id="ARBA00022491"/>
    </source>
</evidence>
<keyword evidence="8" id="KW-0539">Nucleus</keyword>
<gene>
    <name evidence="12" type="ORF">K457DRAFT_24706</name>
</gene>
<dbReference type="InterPro" id="IPR021990">
    <property type="entry name" value="Mediator_Med12_LCEWAV"/>
</dbReference>
<evidence type="ECO:0000313" key="13">
    <source>
        <dbReference type="Proteomes" id="UP000078512"/>
    </source>
</evidence>
<feature type="compositionally biased region" description="Acidic residues" evidence="10">
    <location>
        <begin position="2182"/>
        <end position="2199"/>
    </location>
</feature>
<dbReference type="GO" id="GO:0003712">
    <property type="term" value="F:transcription coregulator activity"/>
    <property type="evidence" value="ECO:0007669"/>
    <property type="project" value="InterPro"/>
</dbReference>